<keyword evidence="9" id="KW-1185">Reference proteome</keyword>
<feature type="compositionally biased region" description="Low complexity" evidence="6">
    <location>
        <begin position="326"/>
        <end position="335"/>
    </location>
</feature>
<dbReference type="PROSITE" id="PS50888">
    <property type="entry name" value="BHLH"/>
    <property type="match status" value="1"/>
</dbReference>
<dbReference type="AlphaFoldDB" id="A0A8C3BN79"/>
<evidence type="ECO:0000256" key="4">
    <source>
        <dbReference type="ARBA" id="ARBA00023163"/>
    </source>
</evidence>
<dbReference type="GO" id="GO:0032525">
    <property type="term" value="P:somite rostral/caudal axis specification"/>
    <property type="evidence" value="ECO:0007669"/>
    <property type="project" value="TreeGrafter"/>
</dbReference>
<dbReference type="SMART" id="SM00353">
    <property type="entry name" value="HLH"/>
    <property type="match status" value="1"/>
</dbReference>
<dbReference type="FunFam" id="4.10.280.10:FF:000150">
    <property type="entry name" value="Mesoderm posterior protein 1"/>
    <property type="match status" value="1"/>
</dbReference>
<dbReference type="GO" id="GO:0000981">
    <property type="term" value="F:DNA-binding transcription factor activity, RNA polymerase II-specific"/>
    <property type="evidence" value="ECO:0007669"/>
    <property type="project" value="TreeGrafter"/>
</dbReference>
<keyword evidence="4" id="KW-0804">Transcription</keyword>
<dbReference type="Pfam" id="PF00010">
    <property type="entry name" value="HLH"/>
    <property type="match status" value="1"/>
</dbReference>
<evidence type="ECO:0000313" key="8">
    <source>
        <dbReference type="Ensembl" id="ENSCMMP00000008300.1"/>
    </source>
</evidence>
<reference evidence="8" key="3">
    <citation type="submission" date="2025-09" db="UniProtKB">
        <authorList>
            <consortium name="Ensembl"/>
        </authorList>
    </citation>
    <scope>IDENTIFICATION</scope>
</reference>
<evidence type="ECO:0000256" key="2">
    <source>
        <dbReference type="ARBA" id="ARBA00023015"/>
    </source>
</evidence>
<evidence type="ECO:0000256" key="1">
    <source>
        <dbReference type="ARBA" id="ARBA00022473"/>
    </source>
</evidence>
<dbReference type="GO" id="GO:0001707">
    <property type="term" value="P:mesoderm formation"/>
    <property type="evidence" value="ECO:0007669"/>
    <property type="project" value="TreeGrafter"/>
</dbReference>
<dbReference type="InterPro" id="IPR040259">
    <property type="entry name" value="Mesogenin/MesP"/>
</dbReference>
<dbReference type="InterPro" id="IPR036638">
    <property type="entry name" value="HLH_DNA-bd_sf"/>
</dbReference>
<dbReference type="InterPro" id="IPR011598">
    <property type="entry name" value="bHLH_dom"/>
</dbReference>
<dbReference type="Proteomes" id="UP000694556">
    <property type="component" value="Chromosome 11"/>
</dbReference>
<dbReference type="GO" id="GO:0005634">
    <property type="term" value="C:nucleus"/>
    <property type="evidence" value="ECO:0007669"/>
    <property type="project" value="TreeGrafter"/>
</dbReference>
<organism evidence="8 9">
    <name type="scientific">Cairina moschata</name>
    <name type="common">Muscovy duck</name>
    <dbReference type="NCBI Taxonomy" id="8855"/>
    <lineage>
        <taxon>Eukaryota</taxon>
        <taxon>Metazoa</taxon>
        <taxon>Chordata</taxon>
        <taxon>Craniata</taxon>
        <taxon>Vertebrata</taxon>
        <taxon>Euteleostomi</taxon>
        <taxon>Archelosauria</taxon>
        <taxon>Archosauria</taxon>
        <taxon>Dinosauria</taxon>
        <taxon>Saurischia</taxon>
        <taxon>Theropoda</taxon>
        <taxon>Coelurosauria</taxon>
        <taxon>Aves</taxon>
        <taxon>Neognathae</taxon>
        <taxon>Galloanserae</taxon>
        <taxon>Anseriformes</taxon>
        <taxon>Anatidae</taxon>
        <taxon>Anatinae</taxon>
        <taxon>Cairina</taxon>
    </lineage>
</organism>
<dbReference type="GO" id="GO:0000978">
    <property type="term" value="F:RNA polymerase II cis-regulatory region sequence-specific DNA binding"/>
    <property type="evidence" value="ECO:0007669"/>
    <property type="project" value="TreeGrafter"/>
</dbReference>
<dbReference type="GO" id="GO:0003007">
    <property type="term" value="P:heart morphogenesis"/>
    <property type="evidence" value="ECO:0007669"/>
    <property type="project" value="TreeGrafter"/>
</dbReference>
<evidence type="ECO:0000256" key="6">
    <source>
        <dbReference type="SAM" id="MobiDB-lite"/>
    </source>
</evidence>
<dbReference type="PANTHER" id="PTHR20937">
    <property type="entry name" value="IP14615P"/>
    <property type="match status" value="1"/>
</dbReference>
<accession>A0A8C3BN79</accession>
<dbReference type="CDD" id="cd18938">
    <property type="entry name" value="bHLH_TS_Mesp"/>
    <property type="match status" value="1"/>
</dbReference>
<evidence type="ECO:0000313" key="9">
    <source>
        <dbReference type="Proteomes" id="UP000694556"/>
    </source>
</evidence>
<feature type="domain" description="BHLH" evidence="7">
    <location>
        <begin position="130"/>
        <end position="184"/>
    </location>
</feature>
<proteinExistence type="predicted"/>
<reference evidence="8" key="2">
    <citation type="submission" date="2025-08" db="UniProtKB">
        <authorList>
            <consortium name="Ensembl"/>
        </authorList>
    </citation>
    <scope>IDENTIFICATION</scope>
</reference>
<reference evidence="8" key="1">
    <citation type="submission" date="2018-09" db="EMBL/GenBank/DDBJ databases">
        <title>Common duck and Muscovy duck high density SNP chip.</title>
        <authorList>
            <person name="Vignal A."/>
            <person name="Thebault N."/>
            <person name="Warren W.C."/>
        </authorList>
    </citation>
    <scope>NUCLEOTIDE SEQUENCE [LARGE SCALE GENOMIC DNA]</scope>
</reference>
<dbReference type="Ensembl" id="ENSCMMT00000009147.1">
    <property type="protein sequence ID" value="ENSCMMP00000008300.1"/>
    <property type="gene ID" value="ENSCMMG00000005271.1"/>
</dbReference>
<evidence type="ECO:0000259" key="7">
    <source>
        <dbReference type="PROSITE" id="PS50888"/>
    </source>
</evidence>
<evidence type="ECO:0000256" key="5">
    <source>
        <dbReference type="ARBA" id="ARBA00023242"/>
    </source>
</evidence>
<feature type="region of interest" description="Disordered" evidence="6">
    <location>
        <begin position="322"/>
        <end position="347"/>
    </location>
</feature>
<keyword evidence="3" id="KW-0238">DNA-binding</keyword>
<name>A0A8C3BN79_CAIMO</name>
<keyword evidence="1" id="KW-0217">Developmental protein</keyword>
<dbReference type="Gene3D" id="4.10.280.10">
    <property type="entry name" value="Helix-loop-helix DNA-binding domain"/>
    <property type="match status" value="1"/>
</dbReference>
<sequence>MGLAFPGSRTGPSLHSVGFDTSGWPPRCHFAPRTHIKPGLPGCPQTRAAERTPAMAGSPAPLLPQGLQPPAGRALLRHRLGNLATASPALPAEPPSASPCPLRGQRPCGGAELGRWGGRVGRKGAGGAGGPRQSASEREKLRMRRLAQALHRLRHYLPPALAPAGQSLTKIETLRLAIRYIAHLSALLGLSEEALARRRGAAPRHCPLCPQGLGCCQPPPAPAPRDASPPGMGVWGSPPVMEPPLVLQEAPDMGTGAWGSPSYGPALETPPVLHGTPASVSGSWSSPLCSLGAVTPLEPPWSCAAATGPGTVPSCCLEPSAPAQPPGAGATATGVPGPPTHGSQLGSPAPDLLLSSDTPGAPILTSCAPARCWGWWS</sequence>
<dbReference type="SUPFAM" id="SSF47459">
    <property type="entry name" value="HLH, helix-loop-helix DNA-binding domain"/>
    <property type="match status" value="1"/>
</dbReference>
<feature type="compositionally biased region" description="Gly residues" evidence="6">
    <location>
        <begin position="120"/>
        <end position="130"/>
    </location>
</feature>
<dbReference type="PANTHER" id="PTHR20937:SF6">
    <property type="entry name" value="MESODERM POSTERIOR PROTEIN 1"/>
    <property type="match status" value="1"/>
</dbReference>
<dbReference type="GO" id="GO:0046983">
    <property type="term" value="F:protein dimerization activity"/>
    <property type="evidence" value="ECO:0007669"/>
    <property type="project" value="InterPro"/>
</dbReference>
<protein>
    <recommendedName>
        <fullName evidence="7">BHLH domain-containing protein</fullName>
    </recommendedName>
</protein>
<feature type="region of interest" description="Disordered" evidence="6">
    <location>
        <begin position="120"/>
        <end position="139"/>
    </location>
</feature>
<evidence type="ECO:0000256" key="3">
    <source>
        <dbReference type="ARBA" id="ARBA00023125"/>
    </source>
</evidence>
<keyword evidence="5" id="KW-0539">Nucleus</keyword>
<keyword evidence="2" id="KW-0805">Transcription regulation</keyword>